<dbReference type="InterPro" id="IPR011050">
    <property type="entry name" value="Pectin_lyase_fold/virulence"/>
</dbReference>
<evidence type="ECO:0000256" key="5">
    <source>
        <dbReference type="RuleBase" id="RU000589"/>
    </source>
</evidence>
<name>A0ABW9JNX1_9SPHI</name>
<dbReference type="Gene3D" id="2.160.20.10">
    <property type="entry name" value="Single-stranded right-handed beta-helix, Pectin lyase-like"/>
    <property type="match status" value="1"/>
</dbReference>
<keyword evidence="5" id="KW-0732">Signal</keyword>
<dbReference type="Proteomes" id="UP001517367">
    <property type="component" value="Unassembled WGS sequence"/>
</dbReference>
<keyword evidence="3 5" id="KW-0063">Aspartyl esterase</keyword>
<dbReference type="RefSeq" id="WP_138729052.1">
    <property type="nucleotide sequence ID" value="NZ_SRMP02000049.1"/>
</dbReference>
<dbReference type="EMBL" id="SRMP02000049">
    <property type="protein sequence ID" value="MFN0293384.1"/>
    <property type="molecule type" value="Genomic_DNA"/>
</dbReference>
<comment type="similarity">
    <text evidence="1">Belongs to the pectinesterase family.</text>
</comment>
<dbReference type="InterPro" id="IPR033131">
    <property type="entry name" value="Pectinesterase_Asp_AS"/>
</dbReference>
<dbReference type="EC" id="3.1.1.11" evidence="5"/>
<gene>
    <name evidence="7" type="ORF">E5L68_018510</name>
</gene>
<evidence type="ECO:0000256" key="1">
    <source>
        <dbReference type="ARBA" id="ARBA00008891"/>
    </source>
</evidence>
<comment type="pathway">
    <text evidence="5">Glycan metabolism; pectin degradation; 2-dehydro-3-deoxy-D-gluconate from pectin: step 1/5.</text>
</comment>
<dbReference type="InterPro" id="IPR012334">
    <property type="entry name" value="Pectin_lyas_fold"/>
</dbReference>
<dbReference type="SUPFAM" id="SSF51126">
    <property type="entry name" value="Pectin lyase-like"/>
    <property type="match status" value="1"/>
</dbReference>
<comment type="catalytic activity">
    <reaction evidence="5">
        <text>[(1-&gt;4)-alpha-D-galacturonosyl methyl ester](n) + n H2O = [(1-&gt;4)-alpha-D-galacturonosyl](n) + n methanol + n H(+)</text>
        <dbReference type="Rhea" id="RHEA:22380"/>
        <dbReference type="Rhea" id="RHEA-COMP:14570"/>
        <dbReference type="Rhea" id="RHEA-COMP:14573"/>
        <dbReference type="ChEBI" id="CHEBI:15377"/>
        <dbReference type="ChEBI" id="CHEBI:15378"/>
        <dbReference type="ChEBI" id="CHEBI:17790"/>
        <dbReference type="ChEBI" id="CHEBI:140522"/>
        <dbReference type="ChEBI" id="CHEBI:140523"/>
        <dbReference type="EC" id="3.1.1.11"/>
    </reaction>
</comment>
<evidence type="ECO:0000256" key="4">
    <source>
        <dbReference type="PROSITE-ProRule" id="PRU10040"/>
    </source>
</evidence>
<protein>
    <recommendedName>
        <fullName evidence="5">Pectinesterase</fullName>
        <ecNumber evidence="5">3.1.1.11</ecNumber>
    </recommendedName>
</protein>
<proteinExistence type="inferred from homology"/>
<dbReference type="PROSITE" id="PS00503">
    <property type="entry name" value="PECTINESTERASE_2"/>
    <property type="match status" value="1"/>
</dbReference>
<sequence length="331" mass="36490">MKFKILCLFFAIGLTTNLFGSQQVKEIVVAQDGTGNFKTIQAAVNSVRDHMQSKAIIRIKAGKYSEKLVIPAWKKNIHLIGESKENTTISNGDYSGKPHPTADFTGNTKYSTYTSYTVLVQASDCIIENLTIENTAGPVGQAVALNVEADRFAARNCNFLGNQDTLYLSKDGKNYFEGCTITGTTDFIFGEATAVFSKCTIKSLANSYITAASTTKEQAFGFVFLNCDLVAMPNATKVFLGRPWRPFAKTVFIGCSLGKHIVAEGWHAWPGDPMFADKEKTAFYAEYANIGDGASTAKRVSWAKQLTKKEVKAYTVQNIFENWMPNFQLTK</sequence>
<evidence type="ECO:0000256" key="3">
    <source>
        <dbReference type="ARBA" id="ARBA00023085"/>
    </source>
</evidence>
<dbReference type="InterPro" id="IPR000070">
    <property type="entry name" value="Pectinesterase_cat"/>
</dbReference>
<dbReference type="PANTHER" id="PTHR31321:SF57">
    <property type="entry name" value="PECTINESTERASE 53-RELATED"/>
    <property type="match status" value="1"/>
</dbReference>
<evidence type="ECO:0000313" key="8">
    <source>
        <dbReference type="Proteomes" id="UP001517367"/>
    </source>
</evidence>
<evidence type="ECO:0000313" key="7">
    <source>
        <dbReference type="EMBL" id="MFN0293384.1"/>
    </source>
</evidence>
<reference evidence="7 8" key="1">
    <citation type="submission" date="2024-12" db="EMBL/GenBank/DDBJ databases">
        <authorList>
            <person name="Hu S."/>
        </authorList>
    </citation>
    <scope>NUCLEOTIDE SEQUENCE [LARGE SCALE GENOMIC DNA]</scope>
    <source>
        <strain evidence="7 8">P-25</strain>
    </source>
</reference>
<comment type="caution">
    <text evidence="7">The sequence shown here is derived from an EMBL/GenBank/DDBJ whole genome shotgun (WGS) entry which is preliminary data.</text>
</comment>
<dbReference type="Pfam" id="PF01095">
    <property type="entry name" value="Pectinesterase"/>
    <property type="match status" value="1"/>
</dbReference>
<keyword evidence="8" id="KW-1185">Reference proteome</keyword>
<evidence type="ECO:0000259" key="6">
    <source>
        <dbReference type="Pfam" id="PF01095"/>
    </source>
</evidence>
<accession>A0ABW9JNX1</accession>
<dbReference type="PANTHER" id="PTHR31321">
    <property type="entry name" value="ACYL-COA THIOESTER HYDROLASE YBHC-RELATED"/>
    <property type="match status" value="1"/>
</dbReference>
<feature type="chain" id="PRO_5044957063" description="Pectinesterase" evidence="5">
    <location>
        <begin position="21"/>
        <end position="331"/>
    </location>
</feature>
<evidence type="ECO:0000256" key="2">
    <source>
        <dbReference type="ARBA" id="ARBA00022801"/>
    </source>
</evidence>
<feature type="domain" description="Pectinesterase catalytic" evidence="6">
    <location>
        <begin position="26"/>
        <end position="320"/>
    </location>
</feature>
<keyword evidence="2 5" id="KW-0378">Hydrolase</keyword>
<feature type="active site" evidence="4">
    <location>
        <position position="186"/>
    </location>
</feature>
<feature type="signal peptide" evidence="5">
    <location>
        <begin position="1"/>
        <end position="20"/>
    </location>
</feature>
<organism evidence="7 8">
    <name type="scientific">Pedobacter helvus</name>
    <dbReference type="NCBI Taxonomy" id="2563444"/>
    <lineage>
        <taxon>Bacteria</taxon>
        <taxon>Pseudomonadati</taxon>
        <taxon>Bacteroidota</taxon>
        <taxon>Sphingobacteriia</taxon>
        <taxon>Sphingobacteriales</taxon>
        <taxon>Sphingobacteriaceae</taxon>
        <taxon>Pedobacter</taxon>
    </lineage>
</organism>